<sequence>MKPVDCPCGGASPVKRANAKPPRYDACCGRFIEGSAFASNAMELMRSRYTAYVLGDIAYLRATWDAATCPPDLDVSDPGTRWLGLEIKRHTVVDADREEVEFVARYKVDGRAHRLHEASRFKRDSTAHWIYIDGDIKNK</sequence>
<dbReference type="Pfam" id="PF17775">
    <property type="entry name" value="YchJ_M-like"/>
    <property type="match status" value="1"/>
</dbReference>
<evidence type="ECO:0000313" key="2">
    <source>
        <dbReference type="EMBL" id="KND59820.1"/>
    </source>
</evidence>
<dbReference type="Gene3D" id="3.10.450.50">
    <property type="match status" value="1"/>
</dbReference>
<comment type="caution">
    <text evidence="2">The sequence shown here is derived from an EMBL/GenBank/DDBJ whole genome shotgun (WGS) entry which is preliminary data.</text>
</comment>
<dbReference type="PATRIC" id="fig|242163.4.peg.307"/>
<dbReference type="InterPro" id="IPR048469">
    <property type="entry name" value="YchJ-like_M"/>
</dbReference>
<organism evidence="2 3">
    <name type="scientific">Candidatus Burkholderia verschuerenii</name>
    <dbReference type="NCBI Taxonomy" id="242163"/>
    <lineage>
        <taxon>Bacteria</taxon>
        <taxon>Pseudomonadati</taxon>
        <taxon>Pseudomonadota</taxon>
        <taxon>Betaproteobacteria</taxon>
        <taxon>Burkholderiales</taxon>
        <taxon>Burkholderiaceae</taxon>
        <taxon>Burkholderia</taxon>
    </lineage>
</organism>
<dbReference type="NCBIfam" id="NF002502">
    <property type="entry name" value="PRK01842.1"/>
    <property type="match status" value="1"/>
</dbReference>
<dbReference type="Proteomes" id="UP000036959">
    <property type="component" value="Unassembled WGS sequence"/>
</dbReference>
<dbReference type="AlphaFoldDB" id="A0A0L0MC35"/>
<accession>A0A0L0MC35</accession>
<feature type="domain" description="YchJ-like middle NTF2-like" evidence="1">
    <location>
        <begin position="41"/>
        <end position="134"/>
    </location>
</feature>
<evidence type="ECO:0000313" key="3">
    <source>
        <dbReference type="Proteomes" id="UP000036959"/>
    </source>
</evidence>
<protein>
    <submittedName>
        <fullName evidence="2">UPF0225 protein YchJ</fullName>
    </submittedName>
</protein>
<dbReference type="RefSeq" id="WP_050454320.1">
    <property type="nucleotide sequence ID" value="NZ_LFJJ01000097.1"/>
</dbReference>
<dbReference type="InterPro" id="IPR032710">
    <property type="entry name" value="NTF2-like_dom_sf"/>
</dbReference>
<dbReference type="SUPFAM" id="SSF54427">
    <property type="entry name" value="NTF2-like"/>
    <property type="match status" value="1"/>
</dbReference>
<keyword evidence="3" id="KW-1185">Reference proteome</keyword>
<proteinExistence type="predicted"/>
<gene>
    <name evidence="2" type="ORF">BVER_04841c</name>
</gene>
<reference evidence="3" key="1">
    <citation type="submission" date="2015-06" db="EMBL/GenBank/DDBJ databases">
        <title>Comparative genomics of Burkholderia leaf nodule symbionts.</title>
        <authorList>
            <person name="Carlier A."/>
            <person name="Eberl L."/>
            <person name="Pinto-Carbo M."/>
        </authorList>
    </citation>
    <scope>NUCLEOTIDE SEQUENCE [LARGE SCALE GENOMIC DNA]</scope>
    <source>
        <strain evidence="3">UZHbot4</strain>
    </source>
</reference>
<dbReference type="EMBL" id="LFJJ01000097">
    <property type="protein sequence ID" value="KND59820.1"/>
    <property type="molecule type" value="Genomic_DNA"/>
</dbReference>
<dbReference type="OrthoDB" id="21421at2"/>
<evidence type="ECO:0000259" key="1">
    <source>
        <dbReference type="Pfam" id="PF17775"/>
    </source>
</evidence>
<name>A0A0L0MC35_9BURK</name>